<keyword evidence="5" id="KW-1185">Reference proteome</keyword>
<reference evidence="4" key="1">
    <citation type="submission" date="2023-08" db="EMBL/GenBank/DDBJ databases">
        <authorList>
            <person name="Audoor S."/>
            <person name="Bilcke G."/>
        </authorList>
    </citation>
    <scope>NUCLEOTIDE SEQUENCE</scope>
</reference>
<gene>
    <name evidence="4" type="ORF">CYCCA115_LOCUS12534</name>
</gene>
<proteinExistence type="predicted"/>
<evidence type="ECO:0000256" key="3">
    <source>
        <dbReference type="SAM" id="SignalP"/>
    </source>
</evidence>
<feature type="signal peptide" evidence="3">
    <location>
        <begin position="1"/>
        <end position="27"/>
    </location>
</feature>
<accession>A0AAD2FR36</accession>
<keyword evidence="2" id="KW-0833">Ubl conjugation pathway</keyword>
<organism evidence="4 5">
    <name type="scientific">Cylindrotheca closterium</name>
    <dbReference type="NCBI Taxonomy" id="2856"/>
    <lineage>
        <taxon>Eukaryota</taxon>
        <taxon>Sar</taxon>
        <taxon>Stramenopiles</taxon>
        <taxon>Ochrophyta</taxon>
        <taxon>Bacillariophyta</taxon>
        <taxon>Bacillariophyceae</taxon>
        <taxon>Bacillariophycidae</taxon>
        <taxon>Bacillariales</taxon>
        <taxon>Bacillariaceae</taxon>
        <taxon>Cylindrotheca</taxon>
    </lineage>
</organism>
<feature type="chain" id="PRO_5042243017" description="Plastid lipid-associated protein/fibrillin conserved domain-containing protein" evidence="3">
    <location>
        <begin position="28"/>
        <end position="385"/>
    </location>
</feature>
<evidence type="ECO:0000256" key="2">
    <source>
        <dbReference type="ARBA" id="ARBA00022786"/>
    </source>
</evidence>
<dbReference type="InterPro" id="IPR045048">
    <property type="entry name" value="FBXO31/39"/>
</dbReference>
<sequence length="385" mass="43416">MTKPYRTALSLLLVCLSFLLASKGVYSFIVPRNGALRETRSLFTSFQFEDESPEEPTSNRQAEFQNLEPVQESSIRMERKRKDKETGKKFVSYGDDLWRLRSVMNKLSRRLLDAISDGTPEVEDKVRSQLREIEQQDPELVYEMELKDLQLAKATGKTDDAERHGENAMEARGCIPAFNLEGLWVGKYGHHGYEMINVTYQGDQLIAYKVTGDKNVPKGEITFQVDLSPIKPKAIGSGKMDMPLQPISLTEKAAKKWGTKQLPRYRGLGHVAEPRFSNGQWMEGQLILISQEYFSFAWIPIETQIFFGRPSPELALKMLRENGVSASGGLKAWESPPPIDADVEVLKEFAATCLDLTTEDAEESLEGGAFSCIWHGVDTEECSFQ</sequence>
<dbReference type="EMBL" id="CAKOGP040001762">
    <property type="protein sequence ID" value="CAJ1950328.1"/>
    <property type="molecule type" value="Genomic_DNA"/>
</dbReference>
<protein>
    <recommendedName>
        <fullName evidence="6">Plastid lipid-associated protein/fibrillin conserved domain-containing protein</fullName>
    </recommendedName>
</protein>
<evidence type="ECO:0000313" key="5">
    <source>
        <dbReference type="Proteomes" id="UP001295423"/>
    </source>
</evidence>
<name>A0AAD2FR36_9STRA</name>
<keyword evidence="3" id="KW-0732">Signal</keyword>
<dbReference type="Proteomes" id="UP001295423">
    <property type="component" value="Unassembled WGS sequence"/>
</dbReference>
<dbReference type="PANTHER" id="PTHR10706:SF130">
    <property type="entry name" value="F-BOX ONLY PROTEIN 31"/>
    <property type="match status" value="1"/>
</dbReference>
<dbReference type="AlphaFoldDB" id="A0AAD2FR36"/>
<dbReference type="PANTHER" id="PTHR10706">
    <property type="entry name" value="F-BOX FAMILY PROTEIN"/>
    <property type="match status" value="1"/>
</dbReference>
<dbReference type="Pfam" id="PF12014">
    <property type="entry name" value="Cyclin_D1_bind"/>
    <property type="match status" value="1"/>
</dbReference>
<comment type="pathway">
    <text evidence="1">Protein modification; protein ubiquitination.</text>
</comment>
<comment type="caution">
    <text evidence="4">The sequence shown here is derived from an EMBL/GenBank/DDBJ whole genome shotgun (WGS) entry which is preliminary data.</text>
</comment>
<evidence type="ECO:0000313" key="4">
    <source>
        <dbReference type="EMBL" id="CAJ1950328.1"/>
    </source>
</evidence>
<evidence type="ECO:0000256" key="1">
    <source>
        <dbReference type="ARBA" id="ARBA00004906"/>
    </source>
</evidence>
<evidence type="ECO:0008006" key="6">
    <source>
        <dbReference type="Google" id="ProtNLM"/>
    </source>
</evidence>